<dbReference type="AlphaFoldDB" id="A0A839HBS6"/>
<keyword evidence="1" id="KW-1133">Transmembrane helix</keyword>
<keyword evidence="1" id="KW-0472">Membrane</keyword>
<feature type="transmembrane region" description="Helical" evidence="1">
    <location>
        <begin position="20"/>
        <end position="42"/>
    </location>
</feature>
<dbReference type="RefSeq" id="WP_182581986.1">
    <property type="nucleotide sequence ID" value="NZ_JABVCQ010000002.1"/>
</dbReference>
<name>A0A839HBS6_9GAMM</name>
<dbReference type="EMBL" id="JABVCQ010000002">
    <property type="protein sequence ID" value="MBB1124886.1"/>
    <property type="molecule type" value="Genomic_DNA"/>
</dbReference>
<proteinExistence type="predicted"/>
<sequence>MNHSFTQRTRASTATQQGAIDLGAAAITAIILLSLLGLIYVLGDPYKATHSATSNETIADRLAPIGHVALDPNAPPLAAPVAPAATPVAAAPVAAPPPPPAAPVVVTSPPQPLPFAPAPGQARPTIPVLPVVPAPQSAPVVEKPQPTTVVVETPAAPPPVAVTPQFQMQAPPPVMYFRPQPSWMPHNAPLPPYHYGR</sequence>
<evidence type="ECO:0000313" key="2">
    <source>
        <dbReference type="EMBL" id="MBB1124886.1"/>
    </source>
</evidence>
<evidence type="ECO:0000313" key="3">
    <source>
        <dbReference type="Proteomes" id="UP000548632"/>
    </source>
</evidence>
<keyword evidence="1" id="KW-0812">Transmembrane</keyword>
<protein>
    <submittedName>
        <fullName evidence="2">Uncharacterized protein</fullName>
    </submittedName>
</protein>
<accession>A0A839HBS6</accession>
<dbReference type="Proteomes" id="UP000548632">
    <property type="component" value="Unassembled WGS sequence"/>
</dbReference>
<reference evidence="2 3" key="1">
    <citation type="journal article" date="2020" name="Arch. Microbiol.">
        <title>The genome sequence of the giant phototrophic gammaproteobacterium Thiospirillum jenense gives insight into its physiological properties and phylogenetic relationships.</title>
        <authorList>
            <person name="Imhoff J.F."/>
            <person name="Meyer T.E."/>
            <person name="Kyndt J.A."/>
        </authorList>
    </citation>
    <scope>NUCLEOTIDE SEQUENCE [LARGE SCALE GENOMIC DNA]</scope>
    <source>
        <strain evidence="2 3">DSM 216</strain>
    </source>
</reference>
<gene>
    <name evidence="2" type="ORF">HUK38_01395</name>
</gene>
<evidence type="ECO:0000256" key="1">
    <source>
        <dbReference type="SAM" id="Phobius"/>
    </source>
</evidence>
<keyword evidence="3" id="KW-1185">Reference proteome</keyword>
<comment type="caution">
    <text evidence="2">The sequence shown here is derived from an EMBL/GenBank/DDBJ whole genome shotgun (WGS) entry which is preliminary data.</text>
</comment>
<organism evidence="2 3">
    <name type="scientific">Thiospirillum jenense</name>
    <dbReference type="NCBI Taxonomy" id="1653858"/>
    <lineage>
        <taxon>Bacteria</taxon>
        <taxon>Pseudomonadati</taxon>
        <taxon>Pseudomonadota</taxon>
        <taxon>Gammaproteobacteria</taxon>
        <taxon>Chromatiales</taxon>
        <taxon>Chromatiaceae</taxon>
        <taxon>Thiospirillum</taxon>
    </lineage>
</organism>